<gene>
    <name evidence="1" type="ORF">ACHHYP_20819</name>
</gene>
<sequence>MLTQLHAFLDSPTGRQLVSTDGAMYFKAVSATAFYLMAPTSCGDAITTA</sequence>
<name>A0A1V9Y6Y9_ACHHY</name>
<accession>A0A1V9Y6Y9</accession>
<keyword evidence="2" id="KW-1185">Reference proteome</keyword>
<comment type="caution">
    <text evidence="1">The sequence shown here is derived from an EMBL/GenBank/DDBJ whole genome shotgun (WGS) entry which is preliminary data.</text>
</comment>
<evidence type="ECO:0000313" key="2">
    <source>
        <dbReference type="Proteomes" id="UP000243579"/>
    </source>
</evidence>
<evidence type="ECO:0000313" key="1">
    <source>
        <dbReference type="EMBL" id="OQR81491.1"/>
    </source>
</evidence>
<organism evidence="1 2">
    <name type="scientific">Achlya hypogyna</name>
    <name type="common">Oomycete</name>
    <name type="synonym">Protoachlya hypogyna</name>
    <dbReference type="NCBI Taxonomy" id="1202772"/>
    <lineage>
        <taxon>Eukaryota</taxon>
        <taxon>Sar</taxon>
        <taxon>Stramenopiles</taxon>
        <taxon>Oomycota</taxon>
        <taxon>Saprolegniomycetes</taxon>
        <taxon>Saprolegniales</taxon>
        <taxon>Achlyaceae</taxon>
        <taxon>Achlya</taxon>
    </lineage>
</organism>
<dbReference type="Proteomes" id="UP000243579">
    <property type="component" value="Unassembled WGS sequence"/>
</dbReference>
<dbReference type="AlphaFoldDB" id="A0A1V9Y6Y9"/>
<dbReference type="EMBL" id="JNBR01002739">
    <property type="protein sequence ID" value="OQR81491.1"/>
    <property type="molecule type" value="Genomic_DNA"/>
</dbReference>
<protein>
    <submittedName>
        <fullName evidence="1">Uncharacterized protein</fullName>
    </submittedName>
</protein>
<reference evidence="1 2" key="1">
    <citation type="journal article" date="2014" name="Genome Biol. Evol.">
        <title>The secreted proteins of Achlya hypogyna and Thraustotheca clavata identify the ancestral oomycete secretome and reveal gene acquisitions by horizontal gene transfer.</title>
        <authorList>
            <person name="Misner I."/>
            <person name="Blouin N."/>
            <person name="Leonard G."/>
            <person name="Richards T.A."/>
            <person name="Lane C.E."/>
        </authorList>
    </citation>
    <scope>NUCLEOTIDE SEQUENCE [LARGE SCALE GENOMIC DNA]</scope>
    <source>
        <strain evidence="1 2">ATCC 48635</strain>
    </source>
</reference>
<proteinExistence type="predicted"/>